<name>A0ABT9V602_9BACL</name>
<keyword evidence="3" id="KW-1185">Reference proteome</keyword>
<organism evidence="2 3">
    <name type="scientific">Anoxybacillus andreesenii</name>
    <dbReference type="NCBI Taxonomy" id="1325932"/>
    <lineage>
        <taxon>Bacteria</taxon>
        <taxon>Bacillati</taxon>
        <taxon>Bacillota</taxon>
        <taxon>Bacilli</taxon>
        <taxon>Bacillales</taxon>
        <taxon>Anoxybacillaceae</taxon>
        <taxon>Anoxybacillus</taxon>
    </lineage>
</organism>
<feature type="compositionally biased region" description="Basic and acidic residues" evidence="1">
    <location>
        <begin position="60"/>
        <end position="80"/>
    </location>
</feature>
<evidence type="ECO:0000313" key="2">
    <source>
        <dbReference type="EMBL" id="MDQ0156380.1"/>
    </source>
</evidence>
<accession>A0ABT9V602</accession>
<protein>
    <recommendedName>
        <fullName evidence="4">YceG-like family protein</fullName>
    </recommendedName>
</protein>
<dbReference type="Proteomes" id="UP001231362">
    <property type="component" value="Unassembled WGS sequence"/>
</dbReference>
<evidence type="ECO:0008006" key="4">
    <source>
        <dbReference type="Google" id="ProtNLM"/>
    </source>
</evidence>
<dbReference type="Gene3D" id="3.30.1490.480">
    <property type="entry name" value="Endolytic murein transglycosylase"/>
    <property type="match status" value="1"/>
</dbReference>
<dbReference type="EMBL" id="JAUSTU010000012">
    <property type="protein sequence ID" value="MDQ0156380.1"/>
    <property type="molecule type" value="Genomic_DNA"/>
</dbReference>
<feature type="compositionally biased region" description="Acidic residues" evidence="1">
    <location>
        <begin position="81"/>
        <end position="93"/>
    </location>
</feature>
<comment type="caution">
    <text evidence="2">The sequence shown here is derived from an EMBL/GenBank/DDBJ whole genome shotgun (WGS) entry which is preliminary data.</text>
</comment>
<reference evidence="2 3" key="1">
    <citation type="submission" date="2023-07" db="EMBL/GenBank/DDBJ databases">
        <title>Genomic Encyclopedia of Type Strains, Phase IV (KMG-IV): sequencing the most valuable type-strain genomes for metagenomic binning, comparative biology and taxonomic classification.</title>
        <authorList>
            <person name="Goeker M."/>
        </authorList>
    </citation>
    <scope>NUCLEOTIDE SEQUENCE [LARGE SCALE GENOMIC DNA]</scope>
    <source>
        <strain evidence="2 3">DSM 23948</strain>
    </source>
</reference>
<dbReference type="RefSeq" id="WP_307150894.1">
    <property type="nucleotide sequence ID" value="NZ_JAUSTU010000012.1"/>
</dbReference>
<evidence type="ECO:0000313" key="3">
    <source>
        <dbReference type="Proteomes" id="UP001231362"/>
    </source>
</evidence>
<proteinExistence type="predicted"/>
<sequence>MNKRTVRAFALGILFAAIIFGVSPFILGEKDSLDLEKARTILEEQGYIVMAKSDYEKLEENKKDSIKQDEKGKAEQKNPKEEEEEKDQGEAEETQPVVTYQLVIASGMNTEEISKILEKEKIIDDQYQFEQYLIDHDYSTKVQVGSFELNSKMDYGEIGKIITKTKK</sequence>
<evidence type="ECO:0000256" key="1">
    <source>
        <dbReference type="SAM" id="MobiDB-lite"/>
    </source>
</evidence>
<feature type="region of interest" description="Disordered" evidence="1">
    <location>
        <begin position="60"/>
        <end position="95"/>
    </location>
</feature>
<gene>
    <name evidence="2" type="ORF">J2S07_002700</name>
</gene>